<dbReference type="FunFam" id="1.10.287.180:FF:000001">
    <property type="entry name" value="Transcription elongation factor GreA"/>
    <property type="match status" value="1"/>
</dbReference>
<dbReference type="PROSITE" id="PS00829">
    <property type="entry name" value="GREAB_1"/>
    <property type="match status" value="1"/>
</dbReference>
<sequence length="160" mass="17362">MERVPMTVYGYDRLTAELKDLISNQRPSVIAAIEEARGHGDLKENAEYHAAKEKQGFIEGRIAELESKLSRAEVIDPMKVASSKIVLGATITLVDVDTDKTVTYALVGPDEADLEAGRISTTSPVGRALLGKTEGDEVTVQAPSGKRVYEVEKVEYKAIA</sequence>
<dbReference type="PANTHER" id="PTHR30437">
    <property type="entry name" value="TRANSCRIPTION ELONGATION FACTOR GREA"/>
    <property type="match status" value="1"/>
</dbReference>
<evidence type="ECO:0000256" key="6">
    <source>
        <dbReference type="ARBA" id="ARBA00024916"/>
    </source>
</evidence>
<dbReference type="Proteomes" id="UP000320948">
    <property type="component" value="Unassembled WGS sequence"/>
</dbReference>
<dbReference type="NCBIfam" id="NF001264">
    <property type="entry name" value="PRK00226.1-5"/>
    <property type="match status" value="1"/>
</dbReference>
<evidence type="ECO:0000256" key="3">
    <source>
        <dbReference type="ARBA" id="ARBA00023015"/>
    </source>
</evidence>
<proteinExistence type="inferred from homology"/>
<dbReference type="GO" id="GO:0006354">
    <property type="term" value="P:DNA-templated transcription elongation"/>
    <property type="evidence" value="ECO:0007669"/>
    <property type="project" value="TreeGrafter"/>
</dbReference>
<dbReference type="SUPFAM" id="SSF46557">
    <property type="entry name" value="GreA transcript cleavage protein, N-terminal domain"/>
    <property type="match status" value="1"/>
</dbReference>
<dbReference type="GO" id="GO:0003746">
    <property type="term" value="F:translation elongation factor activity"/>
    <property type="evidence" value="ECO:0007669"/>
    <property type="project" value="UniProtKB-KW"/>
</dbReference>
<dbReference type="InterPro" id="IPR036953">
    <property type="entry name" value="GreA/GreB_C_sf"/>
</dbReference>
<keyword evidence="4 8" id="KW-0238">DNA-binding</keyword>
<feature type="domain" description="Transcription elongation factor GreA/GreB C-terminal" evidence="10">
    <location>
        <begin position="83"/>
        <end position="156"/>
    </location>
</feature>
<comment type="caution">
    <text evidence="12">The sequence shown here is derived from an EMBL/GenBank/DDBJ whole genome shotgun (WGS) entry which is preliminary data.</text>
</comment>
<dbReference type="HAMAP" id="MF_00105">
    <property type="entry name" value="GreA_GreB"/>
    <property type="match status" value="1"/>
</dbReference>
<dbReference type="InterPro" id="IPR036805">
    <property type="entry name" value="Tscrpt_elong_fac_GreA/B_N_sf"/>
</dbReference>
<dbReference type="AlphaFoldDB" id="A0A6N4RDL7"/>
<evidence type="ECO:0000256" key="1">
    <source>
        <dbReference type="ARBA" id="ARBA00008213"/>
    </source>
</evidence>
<dbReference type="PROSITE" id="PS00830">
    <property type="entry name" value="GREAB_2"/>
    <property type="match status" value="1"/>
</dbReference>
<dbReference type="FunFam" id="3.10.50.30:FF:000001">
    <property type="entry name" value="Transcription elongation factor GreA"/>
    <property type="match status" value="1"/>
</dbReference>
<evidence type="ECO:0000256" key="9">
    <source>
        <dbReference type="RuleBase" id="RU000556"/>
    </source>
</evidence>
<dbReference type="InterPro" id="IPR028624">
    <property type="entry name" value="Tscrpt_elong_fac_GreA/B"/>
</dbReference>
<keyword evidence="12" id="KW-0251">Elongation factor</keyword>
<dbReference type="Gene3D" id="3.10.50.30">
    <property type="entry name" value="Transcription elongation factor, GreA/GreB, C-terminal domain"/>
    <property type="match status" value="1"/>
</dbReference>
<gene>
    <name evidence="8 12" type="primary">greA</name>
    <name evidence="12" type="ORF">DI628_04245</name>
</gene>
<protein>
    <recommendedName>
        <fullName evidence="2 8">Transcription elongation factor GreA</fullName>
    </recommendedName>
    <alternativeName>
        <fullName evidence="7 8">Transcript cleavage factor GreA</fullName>
    </alternativeName>
</protein>
<dbReference type="GO" id="GO:0032784">
    <property type="term" value="P:regulation of DNA-templated transcription elongation"/>
    <property type="evidence" value="ECO:0007669"/>
    <property type="project" value="UniProtKB-UniRule"/>
</dbReference>
<dbReference type="NCBIfam" id="TIGR01462">
    <property type="entry name" value="greA"/>
    <property type="match status" value="1"/>
</dbReference>
<evidence type="ECO:0000259" key="10">
    <source>
        <dbReference type="Pfam" id="PF01272"/>
    </source>
</evidence>
<dbReference type="InterPro" id="IPR006359">
    <property type="entry name" value="Tscrpt_elong_fac_GreA"/>
</dbReference>
<dbReference type="EMBL" id="VAFM01000001">
    <property type="protein sequence ID" value="TKW61837.1"/>
    <property type="molecule type" value="Genomic_DNA"/>
</dbReference>
<evidence type="ECO:0000313" key="12">
    <source>
        <dbReference type="EMBL" id="TKW61837.1"/>
    </source>
</evidence>
<evidence type="ECO:0000256" key="8">
    <source>
        <dbReference type="HAMAP-Rule" id="MF_00105"/>
    </source>
</evidence>
<comment type="function">
    <text evidence="6 8 9">Necessary for efficient RNA polymerase transcription elongation past template-encoded arresting sites. The arresting sites in DNA have the property of trapping a certain fraction of elongating RNA polymerases that pass through, resulting in locked ternary complexes. Cleavage of the nascent transcript by cleavage factors such as GreA or GreB allows the resumption of elongation from the new 3'terminus. GreA releases sequences of 2 to 3 nucleotides.</text>
</comment>
<evidence type="ECO:0000256" key="4">
    <source>
        <dbReference type="ARBA" id="ARBA00023125"/>
    </source>
</evidence>
<reference evidence="12 13" key="1">
    <citation type="journal article" date="2017" name="Nat. Commun.">
        <title>In situ click chemistry generation of cyclooxygenase-2 inhibitors.</title>
        <authorList>
            <person name="Bhardwaj A."/>
            <person name="Kaur J."/>
            <person name="Wuest M."/>
            <person name="Wuest F."/>
        </authorList>
    </citation>
    <scope>NUCLEOTIDE SEQUENCE [LARGE SCALE GENOMIC DNA]</scope>
    <source>
        <strain evidence="12">S2_018_000_R2_106</strain>
    </source>
</reference>
<dbReference type="InterPro" id="IPR023459">
    <property type="entry name" value="Tscrpt_elong_fac_GreA/B_fam"/>
</dbReference>
<dbReference type="InterPro" id="IPR022691">
    <property type="entry name" value="Tscrpt_elong_fac_GreA/B_N"/>
</dbReference>
<dbReference type="GO" id="GO:0003677">
    <property type="term" value="F:DNA binding"/>
    <property type="evidence" value="ECO:0007669"/>
    <property type="project" value="UniProtKB-UniRule"/>
</dbReference>
<dbReference type="PANTHER" id="PTHR30437:SF4">
    <property type="entry name" value="TRANSCRIPTION ELONGATION FACTOR GREA"/>
    <property type="match status" value="1"/>
</dbReference>
<dbReference type="InterPro" id="IPR018151">
    <property type="entry name" value="TF_GreA/GreB_CS"/>
</dbReference>
<keyword evidence="5 8" id="KW-0804">Transcription</keyword>
<name>A0A6N4RDL7_BLAVI</name>
<evidence type="ECO:0000313" key="13">
    <source>
        <dbReference type="Proteomes" id="UP000320948"/>
    </source>
</evidence>
<evidence type="ECO:0000256" key="5">
    <source>
        <dbReference type="ARBA" id="ARBA00023163"/>
    </source>
</evidence>
<dbReference type="Pfam" id="PF01272">
    <property type="entry name" value="GreA_GreB"/>
    <property type="match status" value="1"/>
</dbReference>
<keyword evidence="3 8" id="KW-0805">Transcription regulation</keyword>
<evidence type="ECO:0000256" key="2">
    <source>
        <dbReference type="ARBA" id="ARBA00013729"/>
    </source>
</evidence>
<accession>A0A6N4RDL7</accession>
<dbReference type="Pfam" id="PF03449">
    <property type="entry name" value="GreA_GreB_N"/>
    <property type="match status" value="1"/>
</dbReference>
<dbReference type="NCBIfam" id="NF001263">
    <property type="entry name" value="PRK00226.1-4"/>
    <property type="match status" value="1"/>
</dbReference>
<dbReference type="NCBIfam" id="NF001261">
    <property type="entry name" value="PRK00226.1-2"/>
    <property type="match status" value="1"/>
</dbReference>
<comment type="similarity">
    <text evidence="1 8 9">Belongs to the GreA/GreB family.</text>
</comment>
<dbReference type="GO" id="GO:0070063">
    <property type="term" value="F:RNA polymerase binding"/>
    <property type="evidence" value="ECO:0007669"/>
    <property type="project" value="InterPro"/>
</dbReference>
<evidence type="ECO:0000259" key="11">
    <source>
        <dbReference type="Pfam" id="PF03449"/>
    </source>
</evidence>
<evidence type="ECO:0000256" key="7">
    <source>
        <dbReference type="ARBA" id="ARBA00030776"/>
    </source>
</evidence>
<organism evidence="12 13">
    <name type="scientific">Blastochloris viridis</name>
    <name type="common">Rhodopseudomonas viridis</name>
    <dbReference type="NCBI Taxonomy" id="1079"/>
    <lineage>
        <taxon>Bacteria</taxon>
        <taxon>Pseudomonadati</taxon>
        <taxon>Pseudomonadota</taxon>
        <taxon>Alphaproteobacteria</taxon>
        <taxon>Hyphomicrobiales</taxon>
        <taxon>Blastochloridaceae</taxon>
        <taxon>Blastochloris</taxon>
    </lineage>
</organism>
<dbReference type="SUPFAM" id="SSF54534">
    <property type="entry name" value="FKBP-like"/>
    <property type="match status" value="1"/>
</dbReference>
<feature type="domain" description="Transcription elongation factor GreA/GreB N-terminal" evidence="11">
    <location>
        <begin position="4"/>
        <end position="74"/>
    </location>
</feature>
<dbReference type="InterPro" id="IPR001437">
    <property type="entry name" value="Tscrpt_elong_fac_GreA/B_C"/>
</dbReference>
<keyword evidence="12" id="KW-0648">Protein biosynthesis</keyword>
<dbReference type="Gene3D" id="1.10.287.180">
    <property type="entry name" value="Transcription elongation factor, GreA/GreB, N-terminal domain"/>
    <property type="match status" value="1"/>
</dbReference>
<dbReference type="PIRSF" id="PIRSF006092">
    <property type="entry name" value="GreA_GreB"/>
    <property type="match status" value="1"/>
</dbReference>